<sequence length="104" mass="11095">MPPCDANDLRRSPATPASTAFRPFRGLPTKLGHSGNASSNYPLHTATHPTLRCTAPGGGDTITRRTAPGNPACRRPTSDPDSFRTCPFGRHDQASDAYTQCINS</sequence>
<comment type="caution">
    <text evidence="2">The sequence shown here is derived from an EMBL/GenBank/DDBJ whole genome shotgun (WGS) entry which is preliminary data.</text>
</comment>
<dbReference type="Proteomes" id="UP000287651">
    <property type="component" value="Unassembled WGS sequence"/>
</dbReference>
<organism evidence="2 3">
    <name type="scientific">Ensete ventricosum</name>
    <name type="common">Abyssinian banana</name>
    <name type="synonym">Musa ensete</name>
    <dbReference type="NCBI Taxonomy" id="4639"/>
    <lineage>
        <taxon>Eukaryota</taxon>
        <taxon>Viridiplantae</taxon>
        <taxon>Streptophyta</taxon>
        <taxon>Embryophyta</taxon>
        <taxon>Tracheophyta</taxon>
        <taxon>Spermatophyta</taxon>
        <taxon>Magnoliopsida</taxon>
        <taxon>Liliopsida</taxon>
        <taxon>Zingiberales</taxon>
        <taxon>Musaceae</taxon>
        <taxon>Ensete</taxon>
    </lineage>
</organism>
<dbReference type="AlphaFoldDB" id="A0A427A320"/>
<name>A0A427A320_ENSVE</name>
<proteinExistence type="predicted"/>
<evidence type="ECO:0000313" key="2">
    <source>
        <dbReference type="EMBL" id="RRT70614.1"/>
    </source>
</evidence>
<gene>
    <name evidence="2" type="ORF">B296_00010586</name>
</gene>
<accession>A0A427A320</accession>
<dbReference type="EMBL" id="AMZH03003956">
    <property type="protein sequence ID" value="RRT70614.1"/>
    <property type="molecule type" value="Genomic_DNA"/>
</dbReference>
<reference evidence="2 3" key="1">
    <citation type="journal article" date="2014" name="Agronomy (Basel)">
        <title>A Draft Genome Sequence for Ensete ventricosum, the Drought-Tolerant Tree Against Hunger.</title>
        <authorList>
            <person name="Harrison J."/>
            <person name="Moore K.A."/>
            <person name="Paszkiewicz K."/>
            <person name="Jones T."/>
            <person name="Grant M."/>
            <person name="Ambacheew D."/>
            <person name="Muzemil S."/>
            <person name="Studholme D.J."/>
        </authorList>
    </citation>
    <scope>NUCLEOTIDE SEQUENCE [LARGE SCALE GENOMIC DNA]</scope>
</reference>
<evidence type="ECO:0000313" key="3">
    <source>
        <dbReference type="Proteomes" id="UP000287651"/>
    </source>
</evidence>
<evidence type="ECO:0000256" key="1">
    <source>
        <dbReference type="SAM" id="MobiDB-lite"/>
    </source>
</evidence>
<feature type="region of interest" description="Disordered" evidence="1">
    <location>
        <begin position="1"/>
        <end position="89"/>
    </location>
</feature>
<protein>
    <submittedName>
        <fullName evidence="2">Uncharacterized protein</fullName>
    </submittedName>
</protein>